<gene>
    <name evidence="1" type="ORF">GTP77_04400</name>
</gene>
<reference evidence="1 2" key="1">
    <citation type="submission" date="2019-12" db="EMBL/GenBank/DDBJ databases">
        <title>Novel species isolated from a subtropical stream in China.</title>
        <authorList>
            <person name="Lu H."/>
        </authorList>
    </citation>
    <scope>NUCLEOTIDE SEQUENCE [LARGE SCALE GENOMIC DNA]</scope>
    <source>
        <strain evidence="1 2">FT127W</strain>
    </source>
</reference>
<accession>A0A7X4H8E8</accession>
<dbReference type="EMBL" id="WWCU01000003">
    <property type="protein sequence ID" value="MYN06571.1"/>
    <property type="molecule type" value="Genomic_DNA"/>
</dbReference>
<evidence type="ECO:0000313" key="1">
    <source>
        <dbReference type="EMBL" id="MYN06571.1"/>
    </source>
</evidence>
<sequence length="521" mass="60209">MSDDVTSSSDNPISVYDLFLKRKEKAIRKIRWRLRCHFPNSEFLISRGDREYRIQSDMEDNQKIRLPDEEKLDVMAVWGAELFGPSEIESLYANFSRLGWDVPRIGSDRDGVVHWIREQRMYGSVGNYNVGIVSRKGENRFLGVRYFAPMPEDVENLSVGVYQLSPSLTCVLVGFFLTEHAGARYKRELDLDRKTIHRTEWARGAIASYGVEHLKIEAIENTRMLQRSMVTTWFEQQLPGFFSNAKDGNRLPTAEILLTEVETCFPANRADSHQREKKWRRLIARISPMNVWTSEECQGLQLVMDELSGDARYHLIMALRGIDVPDEKLEYRGGRNRRSLATYCEDYLSGALVYYASIAFLREGERTVKLTRERLREAGNDEGIVRTLENIKYYFTESIGLPTIASELKNGAKKTGWYRHWCENFTMESWRDGDDKYSLPEVLRSRTKVLASRFIKEEAASREQFEQISSILNTQESVKTQKRMERLTWGALILAFSSLIAALPVDDLSKKLKSVVEQVVK</sequence>
<keyword evidence="2" id="KW-1185">Reference proteome</keyword>
<protein>
    <submittedName>
        <fullName evidence="1">Uncharacterized protein</fullName>
    </submittedName>
</protein>
<name>A0A7X4H8E8_9BURK</name>
<proteinExistence type="predicted"/>
<dbReference type="AlphaFoldDB" id="A0A7X4H8E8"/>
<evidence type="ECO:0000313" key="2">
    <source>
        <dbReference type="Proteomes" id="UP000450676"/>
    </source>
</evidence>
<comment type="caution">
    <text evidence="1">The sequence shown here is derived from an EMBL/GenBank/DDBJ whole genome shotgun (WGS) entry which is preliminary data.</text>
</comment>
<dbReference type="RefSeq" id="WP_161070958.1">
    <property type="nucleotide sequence ID" value="NZ_WWCU01000003.1"/>
</dbReference>
<dbReference type="Proteomes" id="UP000450676">
    <property type="component" value="Unassembled WGS sequence"/>
</dbReference>
<organism evidence="1 2">
    <name type="scientific">Pseudoduganella aquatica</name>
    <dbReference type="NCBI Taxonomy" id="2660641"/>
    <lineage>
        <taxon>Bacteria</taxon>
        <taxon>Pseudomonadati</taxon>
        <taxon>Pseudomonadota</taxon>
        <taxon>Betaproteobacteria</taxon>
        <taxon>Burkholderiales</taxon>
        <taxon>Oxalobacteraceae</taxon>
        <taxon>Telluria group</taxon>
        <taxon>Pseudoduganella</taxon>
    </lineage>
</organism>